<evidence type="ECO:0000256" key="2">
    <source>
        <dbReference type="ARBA" id="ARBA00022505"/>
    </source>
</evidence>
<dbReference type="GO" id="GO:0009061">
    <property type="term" value="P:anaerobic respiration"/>
    <property type="evidence" value="ECO:0007669"/>
    <property type="project" value="TreeGrafter"/>
</dbReference>
<dbReference type="GO" id="GO:0030288">
    <property type="term" value="C:outer membrane-bounded periplasmic space"/>
    <property type="evidence" value="ECO:0007669"/>
    <property type="project" value="TreeGrafter"/>
</dbReference>
<reference evidence="5" key="1">
    <citation type="submission" date="2016-06" db="EMBL/GenBank/DDBJ databases">
        <authorList>
            <person name="Rodrigo-Torres L."/>
            <person name="Arahal R.D."/>
            <person name="Lucena T."/>
        </authorList>
    </citation>
    <scope>NUCLEOTIDE SEQUENCE [LARGE SCALE GENOMIC DNA]</scope>
    <source>
        <strain evidence="5">CECT8203</strain>
    </source>
</reference>
<keyword evidence="3 4" id="KW-0560">Oxidoreductase</keyword>
<accession>A0A240EF74</accession>
<organism evidence="4 5">
    <name type="scientific">Vibrio thalassae</name>
    <dbReference type="NCBI Taxonomy" id="1243014"/>
    <lineage>
        <taxon>Bacteria</taxon>
        <taxon>Pseudomonadati</taxon>
        <taxon>Pseudomonadota</taxon>
        <taxon>Gammaproteobacteria</taxon>
        <taxon>Vibrionales</taxon>
        <taxon>Vibrionaceae</taxon>
        <taxon>Vibrio</taxon>
    </lineage>
</organism>
<comment type="cofactor">
    <cofactor evidence="1">
        <name>Mo-bis(molybdopterin guanine dinucleotide)</name>
        <dbReference type="ChEBI" id="CHEBI:60539"/>
    </cofactor>
</comment>
<gene>
    <name evidence="4" type="primary">torZ</name>
    <name evidence="4" type="ORF">VTH8203_00772</name>
</gene>
<dbReference type="SUPFAM" id="SSF53706">
    <property type="entry name" value="Formate dehydrogenase/DMSO reductase, domains 1-3"/>
    <property type="match status" value="1"/>
</dbReference>
<dbReference type="Proteomes" id="UP000219336">
    <property type="component" value="Unassembled WGS sequence"/>
</dbReference>
<dbReference type="PANTHER" id="PTHR43742:SF10">
    <property type="entry name" value="TRIMETHYLAMINE-N-OXIDE REDUCTASE 2"/>
    <property type="match status" value="1"/>
</dbReference>
<dbReference type="Gene3D" id="3.90.55.10">
    <property type="entry name" value="Dimethylsulfoxide Reductase, domain 3"/>
    <property type="match status" value="1"/>
</dbReference>
<dbReference type="PANTHER" id="PTHR43742">
    <property type="entry name" value="TRIMETHYLAMINE-N-OXIDE REDUCTASE"/>
    <property type="match status" value="1"/>
</dbReference>
<name>A0A240EF74_9VIBR</name>
<dbReference type="InterPro" id="IPR050612">
    <property type="entry name" value="Prok_Mopterin_Oxidored"/>
</dbReference>
<dbReference type="Gene3D" id="3.40.228.10">
    <property type="entry name" value="Dimethylsulfoxide Reductase, domain 2"/>
    <property type="match status" value="1"/>
</dbReference>
<dbReference type="EC" id="1.7.2.3" evidence="4"/>
<keyword evidence="2" id="KW-0500">Molybdenum</keyword>
<dbReference type="AlphaFoldDB" id="A0A240EF74"/>
<evidence type="ECO:0000313" key="4">
    <source>
        <dbReference type="EMBL" id="SNX47171.1"/>
    </source>
</evidence>
<dbReference type="GO" id="GO:0009055">
    <property type="term" value="F:electron transfer activity"/>
    <property type="evidence" value="ECO:0007669"/>
    <property type="project" value="TreeGrafter"/>
</dbReference>
<keyword evidence="5" id="KW-1185">Reference proteome</keyword>
<proteinExistence type="predicted"/>
<dbReference type="EMBL" id="OANU01000005">
    <property type="protein sequence ID" value="SNX47171.1"/>
    <property type="molecule type" value="Genomic_DNA"/>
</dbReference>
<dbReference type="GO" id="GO:0050626">
    <property type="term" value="F:trimethylamine-N-oxide reductase (cytochrome c) activity"/>
    <property type="evidence" value="ECO:0007669"/>
    <property type="project" value="UniProtKB-EC"/>
</dbReference>
<dbReference type="Gene3D" id="3.40.50.740">
    <property type="match status" value="1"/>
</dbReference>
<sequence length="159" mass="17981">MIQINSQHLVPMKKVVEPQGEARNDFDIFADISEQIKAGGRDVYTESKSEMDWLKGFYETAQKGGRAARVRMPSFGKLWETNELIEIKFSKKAAGFVRHADFRKDPVMNPLSTPSGKIEIYSKTIEGYGYEDCPPHPTCMEPTEFFGSAKDGELFISPH</sequence>
<evidence type="ECO:0000256" key="1">
    <source>
        <dbReference type="ARBA" id="ARBA00001942"/>
    </source>
</evidence>
<evidence type="ECO:0000313" key="5">
    <source>
        <dbReference type="Proteomes" id="UP000219336"/>
    </source>
</evidence>
<evidence type="ECO:0000256" key="3">
    <source>
        <dbReference type="ARBA" id="ARBA00023002"/>
    </source>
</evidence>
<protein>
    <submittedName>
        <fullName evidence="4">Trimethylamine-N-oxide reductase 2</fullName>
        <ecNumber evidence="4">1.7.2.3</ecNumber>
    </submittedName>
</protein>
<dbReference type="GO" id="GO:0030151">
    <property type="term" value="F:molybdenum ion binding"/>
    <property type="evidence" value="ECO:0007669"/>
    <property type="project" value="TreeGrafter"/>
</dbReference>